<sequence>MRLLLLYLLAMTSALAQPTIRQRAATVNAEVYKGNPLLEVFVLPASVSDTTAVTVRVLNTVGGKLLGTQPTVERSGQLLRIRHVTSGYTATTYRTISWRGRVMIAGTVAADYRTVSAQSTQPYTVQTVEGDTVRVQVAGADAYSRSETYTRTEVDAVKPTLALVSTYAEAQLQAVAGKPVLFIIANDPEYGGSLTLWDGSDWFVSPLIPRN</sequence>
<dbReference type="RefSeq" id="WP_119667822.1">
    <property type="nucleotide sequence ID" value="NZ_QXED01000003.1"/>
</dbReference>
<organism evidence="2 3">
    <name type="scientific">Fibrisoma montanum</name>
    <dbReference type="NCBI Taxonomy" id="2305895"/>
    <lineage>
        <taxon>Bacteria</taxon>
        <taxon>Pseudomonadati</taxon>
        <taxon>Bacteroidota</taxon>
        <taxon>Cytophagia</taxon>
        <taxon>Cytophagales</taxon>
        <taxon>Spirosomataceae</taxon>
        <taxon>Fibrisoma</taxon>
    </lineage>
</organism>
<name>A0A418MBA3_9BACT</name>
<gene>
    <name evidence="2" type="ORF">DYU11_11535</name>
</gene>
<reference evidence="2 3" key="1">
    <citation type="submission" date="2018-08" db="EMBL/GenBank/DDBJ databases">
        <title>Fibrisoma montanum sp. nov., isolated from Danxia mountain soil.</title>
        <authorList>
            <person name="Huang Y."/>
        </authorList>
    </citation>
    <scope>NUCLEOTIDE SEQUENCE [LARGE SCALE GENOMIC DNA]</scope>
    <source>
        <strain evidence="2 3">HYT19</strain>
    </source>
</reference>
<accession>A0A418MBA3</accession>
<dbReference type="AlphaFoldDB" id="A0A418MBA3"/>
<dbReference type="Proteomes" id="UP000283523">
    <property type="component" value="Unassembled WGS sequence"/>
</dbReference>
<feature type="chain" id="PRO_5019274482" evidence="1">
    <location>
        <begin position="17"/>
        <end position="211"/>
    </location>
</feature>
<dbReference type="EMBL" id="QXED01000003">
    <property type="protein sequence ID" value="RIV23606.1"/>
    <property type="molecule type" value="Genomic_DNA"/>
</dbReference>
<feature type="signal peptide" evidence="1">
    <location>
        <begin position="1"/>
        <end position="16"/>
    </location>
</feature>
<evidence type="ECO:0000313" key="3">
    <source>
        <dbReference type="Proteomes" id="UP000283523"/>
    </source>
</evidence>
<proteinExistence type="predicted"/>
<evidence type="ECO:0000256" key="1">
    <source>
        <dbReference type="SAM" id="SignalP"/>
    </source>
</evidence>
<keyword evidence="3" id="KW-1185">Reference proteome</keyword>
<comment type="caution">
    <text evidence="2">The sequence shown here is derived from an EMBL/GenBank/DDBJ whole genome shotgun (WGS) entry which is preliminary data.</text>
</comment>
<dbReference type="OrthoDB" id="971442at2"/>
<protein>
    <submittedName>
        <fullName evidence="2">Uncharacterized protein</fullName>
    </submittedName>
</protein>
<keyword evidence="1" id="KW-0732">Signal</keyword>
<evidence type="ECO:0000313" key="2">
    <source>
        <dbReference type="EMBL" id="RIV23606.1"/>
    </source>
</evidence>